<keyword evidence="4" id="KW-1185">Reference proteome</keyword>
<organism evidence="3 4">
    <name type="scientific">Aegilops tauschii subsp. strangulata</name>
    <name type="common">Goatgrass</name>
    <dbReference type="NCBI Taxonomy" id="200361"/>
    <lineage>
        <taxon>Eukaryota</taxon>
        <taxon>Viridiplantae</taxon>
        <taxon>Streptophyta</taxon>
        <taxon>Embryophyta</taxon>
        <taxon>Tracheophyta</taxon>
        <taxon>Spermatophyta</taxon>
        <taxon>Magnoliopsida</taxon>
        <taxon>Liliopsida</taxon>
        <taxon>Poales</taxon>
        <taxon>Poaceae</taxon>
        <taxon>BOP clade</taxon>
        <taxon>Pooideae</taxon>
        <taxon>Triticodae</taxon>
        <taxon>Triticeae</taxon>
        <taxon>Triticinae</taxon>
        <taxon>Aegilops</taxon>
    </lineage>
</organism>
<sequence length="90" mass="9856">MIKHAIATEEKVVTGRGQPDHQARKRPEEMSLNSYALLQAYVLMAVTGLGYLALTWSTVVLLGGFVTSLGKKDFWCLTSISMVQAARSVL</sequence>
<name>A0A452ZX76_AEGTS</name>
<reference evidence="4" key="1">
    <citation type="journal article" date="2014" name="Science">
        <title>Ancient hybridizations among the ancestral genomes of bread wheat.</title>
        <authorList>
            <consortium name="International Wheat Genome Sequencing Consortium,"/>
            <person name="Marcussen T."/>
            <person name="Sandve S.R."/>
            <person name="Heier L."/>
            <person name="Spannagl M."/>
            <person name="Pfeifer M."/>
            <person name="Jakobsen K.S."/>
            <person name="Wulff B.B."/>
            <person name="Steuernagel B."/>
            <person name="Mayer K.F."/>
            <person name="Olsen O.A."/>
        </authorList>
    </citation>
    <scope>NUCLEOTIDE SEQUENCE [LARGE SCALE GENOMIC DNA]</scope>
    <source>
        <strain evidence="4">cv. AL8/78</strain>
    </source>
</reference>
<evidence type="ECO:0000313" key="4">
    <source>
        <dbReference type="Proteomes" id="UP000015105"/>
    </source>
</evidence>
<accession>A0A452ZX76</accession>
<dbReference type="STRING" id="200361.A0A452ZX76"/>
<evidence type="ECO:0000256" key="1">
    <source>
        <dbReference type="SAM" id="MobiDB-lite"/>
    </source>
</evidence>
<reference evidence="3" key="4">
    <citation type="submission" date="2019-03" db="UniProtKB">
        <authorList>
            <consortium name="EnsemblPlants"/>
        </authorList>
    </citation>
    <scope>IDENTIFICATION</scope>
</reference>
<dbReference type="AlphaFoldDB" id="A0A452ZX76"/>
<reference evidence="3" key="3">
    <citation type="journal article" date="2017" name="Nature">
        <title>Genome sequence of the progenitor of the wheat D genome Aegilops tauschii.</title>
        <authorList>
            <person name="Luo M.C."/>
            <person name="Gu Y.Q."/>
            <person name="Puiu D."/>
            <person name="Wang H."/>
            <person name="Twardziok S.O."/>
            <person name="Deal K.R."/>
            <person name="Huo N."/>
            <person name="Zhu T."/>
            <person name="Wang L."/>
            <person name="Wang Y."/>
            <person name="McGuire P.E."/>
            <person name="Liu S."/>
            <person name="Long H."/>
            <person name="Ramasamy R.K."/>
            <person name="Rodriguez J.C."/>
            <person name="Van S.L."/>
            <person name="Yuan L."/>
            <person name="Wang Z."/>
            <person name="Xia Z."/>
            <person name="Xiao L."/>
            <person name="Anderson O.D."/>
            <person name="Ouyang S."/>
            <person name="Liang Y."/>
            <person name="Zimin A.V."/>
            <person name="Pertea G."/>
            <person name="Qi P."/>
            <person name="Bennetzen J.L."/>
            <person name="Dai X."/>
            <person name="Dawson M.W."/>
            <person name="Muller H.G."/>
            <person name="Kugler K."/>
            <person name="Rivarola-Duarte L."/>
            <person name="Spannagl M."/>
            <person name="Mayer K.F.X."/>
            <person name="Lu F.H."/>
            <person name="Bevan M.W."/>
            <person name="Leroy P."/>
            <person name="Li P."/>
            <person name="You F.M."/>
            <person name="Sun Q."/>
            <person name="Liu Z."/>
            <person name="Lyons E."/>
            <person name="Wicker T."/>
            <person name="Salzberg S.L."/>
            <person name="Devos K.M."/>
            <person name="Dvorak J."/>
        </authorList>
    </citation>
    <scope>NUCLEOTIDE SEQUENCE [LARGE SCALE GENOMIC DNA]</scope>
    <source>
        <strain evidence="3">cv. AL8/78</strain>
    </source>
</reference>
<dbReference type="Proteomes" id="UP000015105">
    <property type="component" value="Chromosome 1D"/>
</dbReference>
<protein>
    <submittedName>
        <fullName evidence="3">Uncharacterized protein</fullName>
    </submittedName>
</protein>
<evidence type="ECO:0000256" key="2">
    <source>
        <dbReference type="SAM" id="Phobius"/>
    </source>
</evidence>
<evidence type="ECO:0000313" key="3">
    <source>
        <dbReference type="EnsemblPlants" id="AET1Gv20956700.1"/>
    </source>
</evidence>
<reference evidence="4" key="2">
    <citation type="journal article" date="2017" name="Nat. Plants">
        <title>The Aegilops tauschii genome reveals multiple impacts of transposons.</title>
        <authorList>
            <person name="Zhao G."/>
            <person name="Zou C."/>
            <person name="Li K."/>
            <person name="Wang K."/>
            <person name="Li T."/>
            <person name="Gao L."/>
            <person name="Zhang X."/>
            <person name="Wang H."/>
            <person name="Yang Z."/>
            <person name="Liu X."/>
            <person name="Jiang W."/>
            <person name="Mao L."/>
            <person name="Kong X."/>
            <person name="Jiao Y."/>
            <person name="Jia J."/>
        </authorList>
    </citation>
    <scope>NUCLEOTIDE SEQUENCE [LARGE SCALE GENOMIC DNA]</scope>
    <source>
        <strain evidence="4">cv. AL8/78</strain>
    </source>
</reference>
<keyword evidence="2" id="KW-0472">Membrane</keyword>
<dbReference type="PANTHER" id="PTHR33115">
    <property type="entry name" value="ARM REPEAT SUPERFAMILY PROTEIN"/>
    <property type="match status" value="1"/>
</dbReference>
<feature type="region of interest" description="Disordered" evidence="1">
    <location>
        <begin position="1"/>
        <end position="28"/>
    </location>
</feature>
<dbReference type="Gramene" id="AET1Gv20956700.1">
    <property type="protein sequence ID" value="AET1Gv20956700.1"/>
    <property type="gene ID" value="AET1Gv20956700"/>
</dbReference>
<feature type="transmembrane region" description="Helical" evidence="2">
    <location>
        <begin position="40"/>
        <end position="62"/>
    </location>
</feature>
<keyword evidence="2" id="KW-0812">Transmembrane</keyword>
<proteinExistence type="predicted"/>
<reference evidence="3" key="5">
    <citation type="journal article" date="2021" name="G3 (Bethesda)">
        <title>Aegilops tauschii genome assembly Aet v5.0 features greater sequence contiguity and improved annotation.</title>
        <authorList>
            <person name="Wang L."/>
            <person name="Zhu T."/>
            <person name="Rodriguez J.C."/>
            <person name="Deal K.R."/>
            <person name="Dubcovsky J."/>
            <person name="McGuire P.E."/>
            <person name="Lux T."/>
            <person name="Spannagl M."/>
            <person name="Mayer K.F.X."/>
            <person name="Baldrich P."/>
            <person name="Meyers B.C."/>
            <person name="Huo N."/>
            <person name="Gu Y.Q."/>
            <person name="Zhou H."/>
            <person name="Devos K.M."/>
            <person name="Bennetzen J.L."/>
            <person name="Unver T."/>
            <person name="Budak H."/>
            <person name="Gulick P.J."/>
            <person name="Galiba G."/>
            <person name="Kalapos B."/>
            <person name="Nelson D.R."/>
            <person name="Li P."/>
            <person name="You F.M."/>
            <person name="Luo M.C."/>
            <person name="Dvorak J."/>
        </authorList>
    </citation>
    <scope>NUCLEOTIDE SEQUENCE [LARGE SCALE GENOMIC DNA]</scope>
    <source>
        <strain evidence="3">cv. AL8/78</strain>
    </source>
</reference>
<dbReference type="PANTHER" id="PTHR33115:SF25">
    <property type="entry name" value="CONDENSIN COMPLEX SUBUNIT 1 C-TERMINAL DOMAIN-CONTAINING PROTEIN"/>
    <property type="match status" value="1"/>
</dbReference>
<keyword evidence="2" id="KW-1133">Transmembrane helix</keyword>
<dbReference type="EnsemblPlants" id="AET1Gv20956700.1">
    <property type="protein sequence ID" value="AET1Gv20956700.1"/>
    <property type="gene ID" value="AET1Gv20956700"/>
</dbReference>